<protein>
    <submittedName>
        <fullName evidence="2">Uncharacterized protein</fullName>
    </submittedName>
</protein>
<dbReference type="EMBL" id="SNRW01000329">
    <property type="protein sequence ID" value="KAA6401824.1"/>
    <property type="molecule type" value="Genomic_DNA"/>
</dbReference>
<accession>A0A5J4X3M0</accession>
<evidence type="ECO:0000313" key="2">
    <source>
        <dbReference type="EMBL" id="KAA6401824.1"/>
    </source>
</evidence>
<keyword evidence="1" id="KW-0472">Membrane</keyword>
<reference evidence="2 3" key="1">
    <citation type="submission" date="2019-03" db="EMBL/GenBank/DDBJ databases">
        <title>Single cell metagenomics reveals metabolic interactions within the superorganism composed of flagellate Streblomastix strix and complex community of Bacteroidetes bacteria on its surface.</title>
        <authorList>
            <person name="Treitli S.C."/>
            <person name="Kolisko M."/>
            <person name="Husnik F."/>
            <person name="Keeling P."/>
            <person name="Hampl V."/>
        </authorList>
    </citation>
    <scope>NUCLEOTIDE SEQUENCE [LARGE SCALE GENOMIC DNA]</scope>
    <source>
        <strain evidence="2">ST1C</strain>
    </source>
</reference>
<keyword evidence="1" id="KW-1133">Transmembrane helix</keyword>
<evidence type="ECO:0000313" key="3">
    <source>
        <dbReference type="Proteomes" id="UP000324800"/>
    </source>
</evidence>
<organism evidence="2 3">
    <name type="scientific">Streblomastix strix</name>
    <dbReference type="NCBI Taxonomy" id="222440"/>
    <lineage>
        <taxon>Eukaryota</taxon>
        <taxon>Metamonada</taxon>
        <taxon>Preaxostyla</taxon>
        <taxon>Oxymonadida</taxon>
        <taxon>Streblomastigidae</taxon>
        <taxon>Streblomastix</taxon>
    </lineage>
</organism>
<evidence type="ECO:0000256" key="1">
    <source>
        <dbReference type="SAM" id="Phobius"/>
    </source>
</evidence>
<feature type="transmembrane region" description="Helical" evidence="1">
    <location>
        <begin position="63"/>
        <end position="93"/>
    </location>
</feature>
<keyword evidence="1" id="KW-0812">Transmembrane</keyword>
<name>A0A5J4X3M0_9EUKA</name>
<gene>
    <name evidence="2" type="ORF">EZS28_002646</name>
</gene>
<proteinExistence type="predicted"/>
<comment type="caution">
    <text evidence="2">The sequence shown here is derived from an EMBL/GenBank/DDBJ whole genome shotgun (WGS) entry which is preliminary data.</text>
</comment>
<dbReference type="Proteomes" id="UP000324800">
    <property type="component" value="Unassembled WGS sequence"/>
</dbReference>
<dbReference type="AlphaFoldDB" id="A0A5J4X3M0"/>
<sequence length="250" mass="29046">MYYLEEIIKMTFKKVVLMLIKKKENRFLIDVSIVMELIKYLQIRNYYHVNQIKKKKMMMGVEIMIYVFEIIIKVIMHLNIISIMYVLIIIIILMEIMRIQKKQIITIKIEYEITIKNVMKINLEIIVIQIKEKEYQQIQLILIEIKIEYPGIVNANDDKGGGYYNDVGIGSSGARGLGLNEYVIGFQQECNQGNGNGRCTDNPDLQDYQFSDKIFQLIFGGDQPGDCDVQFGGDYQPILQFSITVDTGRD</sequence>